<evidence type="ECO:0000313" key="1">
    <source>
        <dbReference type="EMBL" id="CAG5074780.1"/>
    </source>
</evidence>
<reference evidence="1 2" key="1">
    <citation type="submission" date="2021-04" db="EMBL/GenBank/DDBJ databases">
        <authorList>
            <person name="Rodrigo-Torres L."/>
            <person name="Arahal R. D."/>
            <person name="Lucena T."/>
        </authorList>
    </citation>
    <scope>NUCLEOTIDE SEQUENCE [LARGE SCALE GENOMIC DNA]</scope>
    <source>
        <strain evidence="1 2">CECT 9623</strain>
    </source>
</reference>
<dbReference type="EMBL" id="CAJRAU010000014">
    <property type="protein sequence ID" value="CAG5074780.1"/>
    <property type="molecule type" value="Genomic_DNA"/>
</dbReference>
<accession>A0ABN7RIV5</accession>
<comment type="caution">
    <text evidence="1">The sequence shown here is derived from an EMBL/GenBank/DDBJ whole genome shotgun (WGS) entry which is preliminary data.</text>
</comment>
<evidence type="ECO:0000313" key="2">
    <source>
        <dbReference type="Proteomes" id="UP000679725"/>
    </source>
</evidence>
<dbReference type="Proteomes" id="UP000679725">
    <property type="component" value="Unassembled WGS sequence"/>
</dbReference>
<proteinExistence type="predicted"/>
<organism evidence="1 2">
    <name type="scientific">Dyadobacter linearis</name>
    <dbReference type="NCBI Taxonomy" id="2823330"/>
    <lineage>
        <taxon>Bacteria</taxon>
        <taxon>Pseudomonadati</taxon>
        <taxon>Bacteroidota</taxon>
        <taxon>Cytophagia</taxon>
        <taxon>Cytophagales</taxon>
        <taxon>Spirosomataceae</taxon>
        <taxon>Dyadobacter</taxon>
    </lineage>
</organism>
<protein>
    <submittedName>
        <fullName evidence="1">Uncharacterized protein</fullName>
    </submittedName>
</protein>
<gene>
    <name evidence="1" type="ORF">DYBT9623_05468</name>
</gene>
<keyword evidence="2" id="KW-1185">Reference proteome</keyword>
<sequence length="287" mass="33207">MMFQERNILRIMHACGGHTGCKWKATFRNHQAYRFDHRAVPSFQKVCVASCYRLVELKKMQPELPHYSLVAVDDFKPYNRRKLTHAKYLASRGINPEQAALYLSEIKFTLREEAKSLLYDFGMINEQEGYEVRSKLFPTRGYKKTTVGGKGISVILAKNSSHKIRNWYTATWKAFYSIMDFLTFETTGDSEIVTYNFIVIHGDVMIHKVAEYLNTLPVGSIHHYCHLDTNGNGQRAMLDLMRETPGWKHGDMSWQYNEFKDAHAQFESGLKTGSRERAPIVSKHPKI</sequence>
<name>A0ABN7RIV5_9BACT</name>